<reference evidence="8" key="1">
    <citation type="submission" date="2020-02" db="EMBL/GenBank/DDBJ databases">
        <authorList>
            <person name="Lichtner F.J."/>
        </authorList>
    </citation>
    <scope>NUCLEOTIDE SEQUENCE</scope>
    <source>
        <strain evidence="8">G10</strain>
    </source>
</reference>
<feature type="transmembrane region" description="Helical" evidence="6">
    <location>
        <begin position="453"/>
        <end position="475"/>
    </location>
</feature>
<dbReference type="GO" id="GO:0016020">
    <property type="term" value="C:membrane"/>
    <property type="evidence" value="ECO:0007669"/>
    <property type="project" value="UniProtKB-SubCell"/>
</dbReference>
<dbReference type="InterPro" id="IPR004841">
    <property type="entry name" value="AA-permease/SLC12A_dom"/>
</dbReference>
<keyword evidence="3 6" id="KW-0812">Transmembrane</keyword>
<feature type="transmembrane region" description="Helical" evidence="6">
    <location>
        <begin position="373"/>
        <end position="395"/>
    </location>
</feature>
<evidence type="ECO:0000313" key="8">
    <source>
        <dbReference type="EMBL" id="KAF7528736.1"/>
    </source>
</evidence>
<evidence type="ECO:0000256" key="5">
    <source>
        <dbReference type="ARBA" id="ARBA00023136"/>
    </source>
</evidence>
<evidence type="ECO:0000256" key="6">
    <source>
        <dbReference type="SAM" id="Phobius"/>
    </source>
</evidence>
<comment type="caution">
    <text evidence="8">The sequence shown here is derived from an EMBL/GenBank/DDBJ whole genome shotgun (WGS) entry which is preliminary data.</text>
</comment>
<dbReference type="AlphaFoldDB" id="A0A9P5GQ11"/>
<gene>
    <name evidence="8" type="ORF">PCG10_010272</name>
</gene>
<accession>A0A9P5GQ11</accession>
<feature type="domain" description="Amino acid permease/ SLC12A" evidence="7">
    <location>
        <begin position="48"/>
        <end position="507"/>
    </location>
</feature>
<evidence type="ECO:0000256" key="4">
    <source>
        <dbReference type="ARBA" id="ARBA00022989"/>
    </source>
</evidence>
<dbReference type="PANTHER" id="PTHR43341">
    <property type="entry name" value="AMINO ACID PERMEASE"/>
    <property type="match status" value="1"/>
</dbReference>
<evidence type="ECO:0000256" key="3">
    <source>
        <dbReference type="ARBA" id="ARBA00022692"/>
    </source>
</evidence>
<dbReference type="Pfam" id="PF00324">
    <property type="entry name" value="AA_permease"/>
    <property type="match status" value="1"/>
</dbReference>
<feature type="transmembrane region" description="Helical" evidence="6">
    <location>
        <begin position="239"/>
        <end position="261"/>
    </location>
</feature>
<feature type="transmembrane region" description="Helical" evidence="6">
    <location>
        <begin position="49"/>
        <end position="67"/>
    </location>
</feature>
<evidence type="ECO:0000259" key="7">
    <source>
        <dbReference type="Pfam" id="PF00324"/>
    </source>
</evidence>
<dbReference type="FunFam" id="1.20.1740.10:FF:000001">
    <property type="entry name" value="Amino acid permease"/>
    <property type="match status" value="1"/>
</dbReference>
<dbReference type="Gene3D" id="1.20.1740.10">
    <property type="entry name" value="Amino acid/polyamine transporter I"/>
    <property type="match status" value="1"/>
</dbReference>
<dbReference type="GO" id="GO:0015171">
    <property type="term" value="F:amino acid transmembrane transporter activity"/>
    <property type="evidence" value="ECO:0007669"/>
    <property type="project" value="TreeGrafter"/>
</dbReference>
<keyword evidence="5 6" id="KW-0472">Membrane</keyword>
<evidence type="ECO:0000313" key="9">
    <source>
        <dbReference type="Proteomes" id="UP000701341"/>
    </source>
</evidence>
<feature type="transmembrane region" description="Helical" evidence="6">
    <location>
        <begin position="155"/>
        <end position="175"/>
    </location>
</feature>
<keyword evidence="4 6" id="KW-1133">Transmembrane helix</keyword>
<evidence type="ECO:0000256" key="2">
    <source>
        <dbReference type="ARBA" id="ARBA00022448"/>
    </source>
</evidence>
<feature type="transmembrane region" description="Helical" evidence="6">
    <location>
        <begin position="187"/>
        <end position="208"/>
    </location>
</feature>
<keyword evidence="2" id="KW-0813">Transport</keyword>
<feature type="transmembrane region" description="Helical" evidence="6">
    <location>
        <begin position="407"/>
        <end position="428"/>
    </location>
</feature>
<name>A0A9P5GQ11_PENCR</name>
<organism evidence="8 9">
    <name type="scientific">Penicillium crustosum</name>
    <name type="common">Blue mold fungus</name>
    <dbReference type="NCBI Taxonomy" id="36656"/>
    <lineage>
        <taxon>Eukaryota</taxon>
        <taxon>Fungi</taxon>
        <taxon>Dikarya</taxon>
        <taxon>Ascomycota</taxon>
        <taxon>Pezizomycotina</taxon>
        <taxon>Eurotiomycetes</taxon>
        <taxon>Eurotiomycetidae</taxon>
        <taxon>Eurotiales</taxon>
        <taxon>Aspergillaceae</taxon>
        <taxon>Penicillium</taxon>
    </lineage>
</organism>
<protein>
    <recommendedName>
        <fullName evidence="7">Amino acid permease/ SLC12A domain-containing protein</fullName>
    </recommendedName>
</protein>
<feature type="transmembrane region" description="Helical" evidence="6">
    <location>
        <begin position="79"/>
        <end position="103"/>
    </location>
</feature>
<proteinExistence type="predicted"/>
<dbReference type="InterPro" id="IPR050524">
    <property type="entry name" value="APC_YAT"/>
</dbReference>
<evidence type="ECO:0000256" key="1">
    <source>
        <dbReference type="ARBA" id="ARBA00004141"/>
    </source>
</evidence>
<feature type="transmembrane region" description="Helical" evidence="6">
    <location>
        <begin position="124"/>
        <end position="149"/>
    </location>
</feature>
<dbReference type="EMBL" id="JAAOZQ010000009">
    <property type="protein sequence ID" value="KAF7528736.1"/>
    <property type="molecule type" value="Genomic_DNA"/>
</dbReference>
<sequence length="527" mass="57632">MDNIRLSSDKHNNGNEKDVYQTTSRANSFDVEEPLHLQSTKRDLKARHALFIAWGGTVGTGLFITTGKTLATGGPAFLVGSYVFISILVYFILTSVIEMATFLPVRGGSMSRYGSLFVSKSLGFAMGWLYVYSFAILVPFELTACAILIDYWQPGINSAVWITILLVLLVVLNLLPVRFYGEAEFIFTGVKLATIIGLLILSFILFWGGGPDRKRLGFHYWKDPGAANTLILEGDAGRLIAAIATVISSLLPFTLTPEMVVGTAAEIKDPMRNVPRVAKHFTWRLVVLFFGSVIGISVICPSNASSLTSGSDAASSPWVAGIRQAGIPGLDSVINAVALIAAWSTGNAFLYLSGRCLHSMAMEGSAPRIFQRCTAKGVPIYAVGATSCVALLAYMTLNSSSATVLNWLLNLVNTGGLLSWVCCSITYLRFRKACEIQRVPKSQLTQRSPLQPYASWITLVVFSILTLLNGFTVFFPSQWSTASFMSAYIGLPVFLILYFGHRFVYRKDAWAIPPEFVDLRLDPAELE</sequence>
<feature type="transmembrane region" description="Helical" evidence="6">
    <location>
        <begin position="333"/>
        <end position="352"/>
    </location>
</feature>
<keyword evidence="9" id="KW-1185">Reference proteome</keyword>
<dbReference type="PIRSF" id="PIRSF006060">
    <property type="entry name" value="AA_transporter"/>
    <property type="match status" value="1"/>
</dbReference>
<dbReference type="Proteomes" id="UP000701341">
    <property type="component" value="Unassembled WGS sequence"/>
</dbReference>
<dbReference type="OrthoDB" id="3900342at2759"/>
<feature type="transmembrane region" description="Helical" evidence="6">
    <location>
        <begin position="481"/>
        <end position="500"/>
    </location>
</feature>
<feature type="transmembrane region" description="Helical" evidence="6">
    <location>
        <begin position="281"/>
        <end position="299"/>
    </location>
</feature>
<comment type="subcellular location">
    <subcellularLocation>
        <location evidence="1">Membrane</location>
        <topology evidence="1">Multi-pass membrane protein</topology>
    </subcellularLocation>
</comment>
<dbReference type="PANTHER" id="PTHR43341:SF38">
    <property type="entry name" value="PROLINE TRANSPORTER (EUROFUNG)"/>
    <property type="match status" value="1"/>
</dbReference>